<feature type="transmembrane region" description="Helical" evidence="7">
    <location>
        <begin position="126"/>
        <end position="143"/>
    </location>
</feature>
<evidence type="ECO:0000256" key="2">
    <source>
        <dbReference type="ARBA" id="ARBA00022475"/>
    </source>
</evidence>
<comment type="pathway">
    <text evidence="7">Protein modification; lipoprotein biosynthesis (diacylglyceryl transfer).</text>
</comment>
<organism evidence="8 9">
    <name type="scientific">Paracholeplasma vituli</name>
    <dbReference type="NCBI Taxonomy" id="69473"/>
    <lineage>
        <taxon>Bacteria</taxon>
        <taxon>Bacillati</taxon>
        <taxon>Mycoplasmatota</taxon>
        <taxon>Mollicutes</taxon>
        <taxon>Acholeplasmatales</taxon>
        <taxon>Acholeplasmataceae</taxon>
        <taxon>Paracholeplasma</taxon>
    </lineage>
</organism>
<evidence type="ECO:0000313" key="8">
    <source>
        <dbReference type="EMBL" id="MCU0105342.1"/>
    </source>
</evidence>
<feature type="transmembrane region" description="Helical" evidence="7">
    <location>
        <begin position="150"/>
        <end position="168"/>
    </location>
</feature>
<keyword evidence="9" id="KW-1185">Reference proteome</keyword>
<dbReference type="PROSITE" id="PS01311">
    <property type="entry name" value="LGT"/>
    <property type="match status" value="1"/>
</dbReference>
<feature type="transmembrane region" description="Helical" evidence="7">
    <location>
        <begin position="248"/>
        <end position="266"/>
    </location>
</feature>
<evidence type="ECO:0000256" key="6">
    <source>
        <dbReference type="ARBA" id="ARBA00023136"/>
    </source>
</evidence>
<comment type="catalytic activity">
    <reaction evidence="7">
        <text>L-cysteinyl-[prolipoprotein] + a 1,2-diacyl-sn-glycero-3-phospho-(1'-sn-glycerol) = an S-1,2-diacyl-sn-glyceryl-L-cysteinyl-[prolipoprotein] + sn-glycerol 1-phosphate + H(+)</text>
        <dbReference type="Rhea" id="RHEA:56712"/>
        <dbReference type="Rhea" id="RHEA-COMP:14679"/>
        <dbReference type="Rhea" id="RHEA-COMP:14680"/>
        <dbReference type="ChEBI" id="CHEBI:15378"/>
        <dbReference type="ChEBI" id="CHEBI:29950"/>
        <dbReference type="ChEBI" id="CHEBI:57685"/>
        <dbReference type="ChEBI" id="CHEBI:64716"/>
        <dbReference type="ChEBI" id="CHEBI:140658"/>
        <dbReference type="EC" id="2.5.1.145"/>
    </reaction>
</comment>
<feature type="transmembrane region" description="Helical" evidence="7">
    <location>
        <begin position="15"/>
        <end position="32"/>
    </location>
</feature>
<keyword evidence="2 7" id="KW-1003">Cell membrane</keyword>
<evidence type="ECO:0000256" key="3">
    <source>
        <dbReference type="ARBA" id="ARBA00022679"/>
    </source>
</evidence>
<reference evidence="9" key="1">
    <citation type="submission" date="2023-07" db="EMBL/GenBank/DDBJ databases">
        <title>Novel Mycoplasma species identified in domestic and wild animals.</title>
        <authorList>
            <person name="Volokhov D.V."/>
            <person name="Furtak V.A."/>
            <person name="Zagorodnyaya T.A."/>
        </authorList>
    </citation>
    <scope>NUCLEOTIDE SEQUENCE [LARGE SCALE GENOMIC DNA]</scope>
    <source>
        <strain evidence="9">92-19</strain>
    </source>
</reference>
<dbReference type="PANTHER" id="PTHR30589">
    <property type="entry name" value="PROLIPOPROTEIN DIACYLGLYCERYL TRANSFERASE"/>
    <property type="match status" value="1"/>
</dbReference>
<protein>
    <recommendedName>
        <fullName evidence="7">Phosphatidylglycerol--prolipoprotein diacylglyceryl transferase</fullName>
        <ecNumber evidence="7">2.5.1.145</ecNumber>
    </recommendedName>
</protein>
<evidence type="ECO:0000256" key="5">
    <source>
        <dbReference type="ARBA" id="ARBA00022989"/>
    </source>
</evidence>
<feature type="transmembrane region" description="Helical" evidence="7">
    <location>
        <begin position="219"/>
        <end position="236"/>
    </location>
</feature>
<evidence type="ECO:0000256" key="4">
    <source>
        <dbReference type="ARBA" id="ARBA00022692"/>
    </source>
</evidence>
<dbReference type="EC" id="2.5.1.145" evidence="7"/>
<feature type="transmembrane region" description="Helical" evidence="7">
    <location>
        <begin position="84"/>
        <end position="106"/>
    </location>
</feature>
<keyword evidence="3 7" id="KW-0808">Transferase</keyword>
<dbReference type="PANTHER" id="PTHR30589:SF0">
    <property type="entry name" value="PHOSPHATIDYLGLYCEROL--PROLIPOPROTEIN DIACYLGLYCERYL TRANSFERASE"/>
    <property type="match status" value="1"/>
</dbReference>
<dbReference type="HAMAP" id="MF_01147">
    <property type="entry name" value="Lgt"/>
    <property type="match status" value="1"/>
</dbReference>
<comment type="subcellular location">
    <subcellularLocation>
        <location evidence="7">Cell membrane</location>
        <topology evidence="7">Multi-pass membrane protein</topology>
    </subcellularLocation>
</comment>
<comment type="function">
    <text evidence="7">Catalyzes the transfer of the diacylglyceryl group from phosphatidylglycerol to the sulfhydryl group of the N-terminal cysteine of a prolipoprotein, the first step in the formation of mature lipoproteins.</text>
</comment>
<dbReference type="Proteomes" id="UP001209076">
    <property type="component" value="Unassembled WGS sequence"/>
</dbReference>
<keyword evidence="4 7" id="KW-0812">Transmembrane</keyword>
<feature type="transmembrane region" description="Helical" evidence="7">
    <location>
        <begin position="278"/>
        <end position="298"/>
    </location>
</feature>
<dbReference type="EMBL" id="JAOEGN010000012">
    <property type="protein sequence ID" value="MCU0105342.1"/>
    <property type="molecule type" value="Genomic_DNA"/>
</dbReference>
<gene>
    <name evidence="7 8" type="primary">lgt</name>
    <name evidence="8" type="ORF">N7603_06685</name>
</gene>
<evidence type="ECO:0000256" key="7">
    <source>
        <dbReference type="HAMAP-Rule" id="MF_01147"/>
    </source>
</evidence>
<evidence type="ECO:0000256" key="1">
    <source>
        <dbReference type="ARBA" id="ARBA00007150"/>
    </source>
</evidence>
<name>A0ABT2PWP5_9MOLU</name>
<dbReference type="InterPro" id="IPR001640">
    <property type="entry name" value="Lgt"/>
</dbReference>
<dbReference type="RefSeq" id="WP_262096645.1">
    <property type="nucleotide sequence ID" value="NZ_JAOEGN010000012.1"/>
</dbReference>
<sequence length="320" mass="36204">MNKVLEHIKKHKRNYSIVSAMVAWFVLLLLIATRGSAPYDSAAISFRGTDYVQWYAVFILTGIVFAAILAMEEADLIGVKRDDIYDGLLFAVPLAIVGARLYYVIFDPNGSYDSIWDVLAIRNGGLAIHGAVIVTLVFIIVFTRIKKLSIWKLLDLLAPGFLVGQILGRWGNFMNQEANGIATTRDFLRNTLKLPKFIVDNMYFFDSNVGETNYYHPTFLYEGVWNFFGLILMLVLRRRKGLKSGDLIGVYLIWYGIGRAVIEQFLRTDPLMLGNTDIRINVLNSILLFVGGGIALLVSKRIFLKDLPDYVDTITPRIFK</sequence>
<accession>A0ABT2PWP5</accession>
<comment type="caution">
    <text evidence="8">The sequence shown here is derived from an EMBL/GenBank/DDBJ whole genome shotgun (WGS) entry which is preliminary data.</text>
</comment>
<dbReference type="Pfam" id="PF01790">
    <property type="entry name" value="LGT"/>
    <property type="match status" value="1"/>
</dbReference>
<comment type="similarity">
    <text evidence="1 7">Belongs to the Lgt family.</text>
</comment>
<dbReference type="GO" id="GO:0008961">
    <property type="term" value="F:phosphatidylglycerol-prolipoprotein diacylglyceryl transferase activity"/>
    <property type="evidence" value="ECO:0007669"/>
    <property type="project" value="UniProtKB-EC"/>
</dbReference>
<feature type="binding site" evidence="7">
    <location>
        <position position="169"/>
    </location>
    <ligand>
        <name>a 1,2-diacyl-sn-glycero-3-phospho-(1'-sn-glycerol)</name>
        <dbReference type="ChEBI" id="CHEBI:64716"/>
    </ligand>
</feature>
<keyword evidence="5 7" id="KW-1133">Transmembrane helix</keyword>
<proteinExistence type="inferred from homology"/>
<keyword evidence="6 7" id="KW-0472">Membrane</keyword>
<feature type="transmembrane region" description="Helical" evidence="7">
    <location>
        <begin position="52"/>
        <end position="72"/>
    </location>
</feature>
<dbReference type="NCBIfam" id="TIGR00544">
    <property type="entry name" value="lgt"/>
    <property type="match status" value="1"/>
</dbReference>
<evidence type="ECO:0000313" key="9">
    <source>
        <dbReference type="Proteomes" id="UP001209076"/>
    </source>
</evidence>